<feature type="transmembrane region" description="Helical" evidence="1">
    <location>
        <begin position="16"/>
        <end position="37"/>
    </location>
</feature>
<name>A0A1G7N408_9ACTN</name>
<evidence type="ECO:0000256" key="1">
    <source>
        <dbReference type="SAM" id="Phobius"/>
    </source>
</evidence>
<protein>
    <recommendedName>
        <fullName evidence="4">DUF4760 domain-containing protein</fullName>
    </recommendedName>
</protein>
<evidence type="ECO:0008006" key="4">
    <source>
        <dbReference type="Google" id="ProtNLM"/>
    </source>
</evidence>
<dbReference type="Proteomes" id="UP000199406">
    <property type="component" value="Unassembled WGS sequence"/>
</dbReference>
<keyword evidence="1" id="KW-0812">Transmembrane</keyword>
<keyword evidence="1" id="KW-1133">Transmembrane helix</keyword>
<dbReference type="EMBL" id="FNBT01000005">
    <property type="protein sequence ID" value="SDF68089.1"/>
    <property type="molecule type" value="Genomic_DNA"/>
</dbReference>
<proteinExistence type="predicted"/>
<dbReference type="AlphaFoldDB" id="A0A1G7N408"/>
<sequence>MLDFLSDVFGGIEANVAISLASLLFTGAAVLFAALTLKHAKQSEERDRVAAVLAEIVTAAESVVAHMEARPSLRIRSGGHYEREKELAEDSFRTFRNQSMRYRLMRGTVGEVDEWILDVGNNLIESYLKQDDDDAQAAWPSRGVVSGIEADLPRSERAPEGLPRLGAWWDERVGQGDGVYAAEMVWEYQIGRLLKDYIESYLVPYGRWVLHGREPEVPSATPNRAAAGIAS</sequence>
<evidence type="ECO:0000313" key="2">
    <source>
        <dbReference type="EMBL" id="SDF68089.1"/>
    </source>
</evidence>
<reference evidence="3" key="1">
    <citation type="submission" date="2016-10" db="EMBL/GenBank/DDBJ databases">
        <authorList>
            <person name="Varghese N."/>
            <person name="Submissions S."/>
        </authorList>
    </citation>
    <scope>NUCLEOTIDE SEQUENCE [LARGE SCALE GENOMIC DNA]</scope>
    <source>
        <strain evidence="3">DSM 44268</strain>
    </source>
</reference>
<organism evidence="2 3">
    <name type="scientific">Blastococcus aurantiacus</name>
    <dbReference type="NCBI Taxonomy" id="1550231"/>
    <lineage>
        <taxon>Bacteria</taxon>
        <taxon>Bacillati</taxon>
        <taxon>Actinomycetota</taxon>
        <taxon>Actinomycetes</taxon>
        <taxon>Geodermatophilales</taxon>
        <taxon>Geodermatophilaceae</taxon>
        <taxon>Blastococcus</taxon>
    </lineage>
</organism>
<dbReference type="OrthoDB" id="9929298at2"/>
<keyword evidence="3" id="KW-1185">Reference proteome</keyword>
<dbReference type="RefSeq" id="WP_091768273.1">
    <property type="nucleotide sequence ID" value="NZ_FNBT01000005.1"/>
</dbReference>
<accession>A0A1G7N408</accession>
<dbReference type="STRING" id="1550231.SAMN05660662_3051"/>
<evidence type="ECO:0000313" key="3">
    <source>
        <dbReference type="Proteomes" id="UP000199406"/>
    </source>
</evidence>
<gene>
    <name evidence="2" type="ORF">SAMN05660662_3051</name>
</gene>
<keyword evidence="1" id="KW-0472">Membrane</keyword>